<evidence type="ECO:0000256" key="5">
    <source>
        <dbReference type="ARBA" id="ARBA00022679"/>
    </source>
</evidence>
<dbReference type="Gene3D" id="6.10.340.10">
    <property type="match status" value="1"/>
</dbReference>
<keyword evidence="4" id="KW-0597">Phosphoprotein</keyword>
<comment type="caution">
    <text evidence="13">The sequence shown here is derived from an EMBL/GenBank/DDBJ whole genome shotgun (WGS) entry which is preliminary data.</text>
</comment>
<evidence type="ECO:0000259" key="12">
    <source>
        <dbReference type="PROSITE" id="PS50885"/>
    </source>
</evidence>
<comment type="subcellular location">
    <subcellularLocation>
        <location evidence="2">Membrane</location>
    </subcellularLocation>
</comment>
<dbReference type="Pfam" id="PF07730">
    <property type="entry name" value="HisKA_3"/>
    <property type="match status" value="1"/>
</dbReference>
<keyword evidence="7" id="KW-0418">Kinase</keyword>
<keyword evidence="10" id="KW-1133">Transmembrane helix</keyword>
<dbReference type="InterPro" id="IPR003660">
    <property type="entry name" value="HAMP_dom"/>
</dbReference>
<proteinExistence type="predicted"/>
<dbReference type="InterPro" id="IPR005467">
    <property type="entry name" value="His_kinase_dom"/>
</dbReference>
<dbReference type="InterPro" id="IPR036890">
    <property type="entry name" value="HATPase_C_sf"/>
</dbReference>
<keyword evidence="9" id="KW-0902">Two-component regulatory system</keyword>
<feature type="domain" description="HAMP" evidence="12">
    <location>
        <begin position="168"/>
        <end position="220"/>
    </location>
</feature>
<organism evidence="13 14">
    <name type="scientific">Steroidobacter gossypii</name>
    <dbReference type="NCBI Taxonomy" id="2805490"/>
    <lineage>
        <taxon>Bacteria</taxon>
        <taxon>Pseudomonadati</taxon>
        <taxon>Pseudomonadota</taxon>
        <taxon>Gammaproteobacteria</taxon>
        <taxon>Steroidobacterales</taxon>
        <taxon>Steroidobacteraceae</taxon>
        <taxon>Steroidobacter</taxon>
    </lineage>
</organism>
<feature type="transmembrane region" description="Helical" evidence="10">
    <location>
        <begin position="7"/>
        <end position="27"/>
    </location>
</feature>
<dbReference type="SMART" id="SM00304">
    <property type="entry name" value="HAMP"/>
    <property type="match status" value="1"/>
</dbReference>
<dbReference type="Pfam" id="PF02518">
    <property type="entry name" value="HATPase_c"/>
    <property type="match status" value="1"/>
</dbReference>
<evidence type="ECO:0000256" key="9">
    <source>
        <dbReference type="ARBA" id="ARBA00023012"/>
    </source>
</evidence>
<dbReference type="PANTHER" id="PTHR24421">
    <property type="entry name" value="NITRATE/NITRITE SENSOR PROTEIN NARX-RELATED"/>
    <property type="match status" value="1"/>
</dbReference>
<feature type="domain" description="Histidine kinase" evidence="11">
    <location>
        <begin position="256"/>
        <end position="446"/>
    </location>
</feature>
<evidence type="ECO:0000259" key="11">
    <source>
        <dbReference type="PROSITE" id="PS50109"/>
    </source>
</evidence>
<keyword evidence="8" id="KW-0067">ATP-binding</keyword>
<dbReference type="SUPFAM" id="SSF55874">
    <property type="entry name" value="ATPase domain of HSP90 chaperone/DNA topoisomerase II/histidine kinase"/>
    <property type="match status" value="1"/>
</dbReference>
<evidence type="ECO:0000256" key="6">
    <source>
        <dbReference type="ARBA" id="ARBA00022741"/>
    </source>
</evidence>
<dbReference type="EMBL" id="JAEVLS010000003">
    <property type="protein sequence ID" value="MBM0106115.1"/>
    <property type="molecule type" value="Genomic_DNA"/>
</dbReference>
<gene>
    <name evidence="13" type="ORF">JM946_15380</name>
</gene>
<evidence type="ECO:0000256" key="10">
    <source>
        <dbReference type="SAM" id="Phobius"/>
    </source>
</evidence>
<evidence type="ECO:0000256" key="8">
    <source>
        <dbReference type="ARBA" id="ARBA00022840"/>
    </source>
</evidence>
<reference evidence="13 14" key="1">
    <citation type="journal article" date="2021" name="Int. J. Syst. Evol. Microbiol.">
        <title>Steroidobacter gossypii sp. nov., isolated from soil of cotton cropping field.</title>
        <authorList>
            <person name="Huang R."/>
            <person name="Yang S."/>
            <person name="Zhen C."/>
            <person name="Liu W."/>
        </authorList>
    </citation>
    <scope>NUCLEOTIDE SEQUENCE [LARGE SCALE GENOMIC DNA]</scope>
    <source>
        <strain evidence="13 14">S1-65</strain>
    </source>
</reference>
<dbReference type="PROSITE" id="PS50109">
    <property type="entry name" value="HIS_KIN"/>
    <property type="match status" value="1"/>
</dbReference>
<keyword evidence="6" id="KW-0547">Nucleotide-binding</keyword>
<name>A0ABS1WYQ7_9GAMM</name>
<evidence type="ECO:0000313" key="13">
    <source>
        <dbReference type="EMBL" id="MBM0106115.1"/>
    </source>
</evidence>
<dbReference type="Pfam" id="PF00672">
    <property type="entry name" value="HAMP"/>
    <property type="match status" value="1"/>
</dbReference>
<keyword evidence="14" id="KW-1185">Reference proteome</keyword>
<dbReference type="Proteomes" id="UP000661077">
    <property type="component" value="Unassembled WGS sequence"/>
</dbReference>
<evidence type="ECO:0000256" key="7">
    <source>
        <dbReference type="ARBA" id="ARBA00022777"/>
    </source>
</evidence>
<evidence type="ECO:0000256" key="4">
    <source>
        <dbReference type="ARBA" id="ARBA00022553"/>
    </source>
</evidence>
<dbReference type="InterPro" id="IPR050482">
    <property type="entry name" value="Sensor_HK_TwoCompSys"/>
</dbReference>
<evidence type="ECO:0000256" key="2">
    <source>
        <dbReference type="ARBA" id="ARBA00004370"/>
    </source>
</evidence>
<sequence length="448" mass="49431">MKLRTHVNLIVASLSAALVMLAAWLQFDGTRRSVGEEIAGANIVATQLLARMIVGLDQRGEAAILAFLEQLGRVRAHEITMRNANHEVIYQSPPSPYKAGREPPAWFASLILPTMPVHVFPLSGGGEVRVEANASRAILDGWDNLIELVIFGGIAFAVLNIAVFWLVGRAMAPWPVIVDGLTRVEQGELAHRLPPLKGHEANMIGATFNRMAAALQDKQLSDRKAFEAEQRLQQRRELDQLIEQRLDEERRLIARELHDEFAQSVTAIRSFAVVIANQHDAGSRTAEVARLISTEAARLYDAMHGLIPRLAPLTLDTLGLAETLEDFIKQWRGRHPAIQFSLRHELPAQLGDSITIAIYRVVQEAVINAVRHARPTQVDVEVVCSDSTARVRVADNGVGLPEEWSRPGHFGLRGLQERMAMLGGKLTLTEHAPHGVELTAEIPLGAQR</sequence>
<dbReference type="Gene3D" id="1.20.5.1930">
    <property type="match status" value="1"/>
</dbReference>
<protein>
    <recommendedName>
        <fullName evidence="3">histidine kinase</fullName>
        <ecNumber evidence="3">2.7.13.3</ecNumber>
    </recommendedName>
</protein>
<dbReference type="InterPro" id="IPR003594">
    <property type="entry name" value="HATPase_dom"/>
</dbReference>
<dbReference type="SMART" id="SM00387">
    <property type="entry name" value="HATPase_c"/>
    <property type="match status" value="1"/>
</dbReference>
<dbReference type="InterPro" id="IPR011712">
    <property type="entry name" value="Sig_transdc_His_kin_sub3_dim/P"/>
</dbReference>
<keyword evidence="10" id="KW-0812">Transmembrane</keyword>
<evidence type="ECO:0000256" key="1">
    <source>
        <dbReference type="ARBA" id="ARBA00000085"/>
    </source>
</evidence>
<evidence type="ECO:0000313" key="14">
    <source>
        <dbReference type="Proteomes" id="UP000661077"/>
    </source>
</evidence>
<dbReference type="EC" id="2.7.13.3" evidence="3"/>
<dbReference type="PANTHER" id="PTHR24421:SF10">
    <property type="entry name" value="NITRATE_NITRITE SENSOR PROTEIN NARQ"/>
    <property type="match status" value="1"/>
</dbReference>
<feature type="transmembrane region" description="Helical" evidence="10">
    <location>
        <begin position="145"/>
        <end position="167"/>
    </location>
</feature>
<dbReference type="RefSeq" id="WP_203168190.1">
    <property type="nucleotide sequence ID" value="NZ_JAEVLS010000003.1"/>
</dbReference>
<dbReference type="CDD" id="cd16917">
    <property type="entry name" value="HATPase_UhpB-NarQ-NarX-like"/>
    <property type="match status" value="1"/>
</dbReference>
<keyword evidence="5" id="KW-0808">Transferase</keyword>
<keyword evidence="10" id="KW-0472">Membrane</keyword>
<evidence type="ECO:0000256" key="3">
    <source>
        <dbReference type="ARBA" id="ARBA00012438"/>
    </source>
</evidence>
<comment type="catalytic activity">
    <reaction evidence="1">
        <text>ATP + protein L-histidine = ADP + protein N-phospho-L-histidine.</text>
        <dbReference type="EC" id="2.7.13.3"/>
    </reaction>
</comment>
<dbReference type="PROSITE" id="PS50885">
    <property type="entry name" value="HAMP"/>
    <property type="match status" value="1"/>
</dbReference>
<dbReference type="Gene3D" id="3.30.565.10">
    <property type="entry name" value="Histidine kinase-like ATPase, C-terminal domain"/>
    <property type="match status" value="1"/>
</dbReference>
<accession>A0ABS1WYQ7</accession>